<comment type="caution">
    <text evidence="2">The sequence shown here is derived from an EMBL/GenBank/DDBJ whole genome shotgun (WGS) entry which is preliminary data.</text>
</comment>
<proteinExistence type="predicted"/>
<dbReference type="AlphaFoldDB" id="S9P587"/>
<evidence type="ECO:0000313" key="2">
    <source>
        <dbReference type="EMBL" id="EPX58371.1"/>
    </source>
</evidence>
<feature type="compositionally biased region" description="Basic residues" evidence="1">
    <location>
        <begin position="62"/>
        <end position="71"/>
    </location>
</feature>
<keyword evidence="3" id="KW-1185">Reference proteome</keyword>
<reference evidence="2" key="1">
    <citation type="submission" date="2013-05" db="EMBL/GenBank/DDBJ databases">
        <title>Genome assembly of Cystobacter fuscus DSM 2262.</title>
        <authorList>
            <person name="Sharma G."/>
            <person name="Khatri I."/>
            <person name="Kaur C."/>
            <person name="Mayilraj S."/>
            <person name="Subramanian S."/>
        </authorList>
    </citation>
    <scope>NUCLEOTIDE SEQUENCE [LARGE SCALE GENOMIC DNA]</scope>
    <source>
        <strain evidence="2">DSM 2262</strain>
    </source>
</reference>
<feature type="region of interest" description="Disordered" evidence="1">
    <location>
        <begin position="41"/>
        <end position="71"/>
    </location>
</feature>
<evidence type="ECO:0000256" key="1">
    <source>
        <dbReference type="SAM" id="MobiDB-lite"/>
    </source>
</evidence>
<organism evidence="2 3">
    <name type="scientific">Cystobacter fuscus (strain ATCC 25194 / DSM 2262 / NBRC 100088 / M29)</name>
    <dbReference type="NCBI Taxonomy" id="1242864"/>
    <lineage>
        <taxon>Bacteria</taxon>
        <taxon>Pseudomonadati</taxon>
        <taxon>Myxococcota</taxon>
        <taxon>Myxococcia</taxon>
        <taxon>Myxococcales</taxon>
        <taxon>Cystobacterineae</taxon>
        <taxon>Archangiaceae</taxon>
        <taxon>Cystobacter</taxon>
    </lineage>
</organism>
<gene>
    <name evidence="2" type="ORF">D187_004127</name>
</gene>
<name>S9P587_CYSF2</name>
<protein>
    <submittedName>
        <fullName evidence="2">Uncharacterized protein</fullName>
    </submittedName>
</protein>
<sequence length="71" mass="8000">MRRSKRGGGAPRSRVRVTNRRFYFRMNSNPASAPRTIDCRQEVSSHGPGFRQTTGPGVREAGRHRSSPRCT</sequence>
<evidence type="ECO:0000313" key="3">
    <source>
        <dbReference type="Proteomes" id="UP000011682"/>
    </source>
</evidence>
<dbReference type="Proteomes" id="UP000011682">
    <property type="component" value="Unassembled WGS sequence"/>
</dbReference>
<accession>S9P587</accession>
<dbReference type="EMBL" id="ANAH02000025">
    <property type="protein sequence ID" value="EPX58371.1"/>
    <property type="molecule type" value="Genomic_DNA"/>
</dbReference>